<feature type="region of interest" description="Disordered" evidence="1">
    <location>
        <begin position="122"/>
        <end position="239"/>
    </location>
</feature>
<dbReference type="GO" id="GO:0070762">
    <property type="term" value="C:nuclear pore transmembrane ring"/>
    <property type="evidence" value="ECO:0007669"/>
    <property type="project" value="TreeGrafter"/>
</dbReference>
<keyword evidence="2" id="KW-1133">Transmembrane helix</keyword>
<evidence type="ECO:0000256" key="1">
    <source>
        <dbReference type="SAM" id="MobiDB-lite"/>
    </source>
</evidence>
<protein>
    <recommendedName>
        <fullName evidence="5">Nuclear pore complex component</fullName>
    </recommendedName>
</protein>
<evidence type="ECO:0000313" key="4">
    <source>
        <dbReference type="Proteomes" id="UP000578531"/>
    </source>
</evidence>
<dbReference type="PANTHER" id="PTHR28003:SF1">
    <property type="entry name" value="NUCLEOPORIN POM34"/>
    <property type="match status" value="1"/>
</dbReference>
<feature type="transmembrane region" description="Helical" evidence="2">
    <location>
        <begin position="83"/>
        <end position="105"/>
    </location>
</feature>
<dbReference type="AlphaFoldDB" id="A0A8H6G1C0"/>
<keyword evidence="4" id="KW-1185">Reference proteome</keyword>
<feature type="transmembrane region" description="Helical" evidence="2">
    <location>
        <begin position="52"/>
        <end position="71"/>
    </location>
</feature>
<dbReference type="Pfam" id="PF08058">
    <property type="entry name" value="NPCC"/>
    <property type="match status" value="1"/>
</dbReference>
<sequence>MATTSAPATPQTQPIQAAVSTPSPGNWRHPRSDEIARRQKANTFDDSNLRKIVWNGGALAALFYASSHSWIHEISQTFQPLTTPILFLICLLGLYNIATALLPLIRNTDELTDIPLTPTQRSLLGLDPNATPPLTPGTQYITPPRYPHSPTPRNISPATRSTSTYSTPITSSPSFGRERSGSPTASLAASPLWQKSLGKSRDTARRSSYGSPSPLGPGFGGSNSILGAPNTPSPAAGRGATVGLNNKWLYQKGRSASGSRYPSIYSGTTLVDY</sequence>
<keyword evidence="2" id="KW-0812">Transmembrane</keyword>
<name>A0A8H6G1C0_9LECA</name>
<evidence type="ECO:0008006" key="5">
    <source>
        <dbReference type="Google" id="ProtNLM"/>
    </source>
</evidence>
<proteinExistence type="predicted"/>
<feature type="compositionally biased region" description="Low complexity" evidence="1">
    <location>
        <begin position="1"/>
        <end position="18"/>
    </location>
</feature>
<evidence type="ECO:0000313" key="3">
    <source>
        <dbReference type="EMBL" id="KAF6238591.1"/>
    </source>
</evidence>
<dbReference type="GeneID" id="59284765"/>
<dbReference type="GO" id="GO:0005640">
    <property type="term" value="C:nuclear outer membrane"/>
    <property type="evidence" value="ECO:0007669"/>
    <property type="project" value="TreeGrafter"/>
</dbReference>
<keyword evidence="2" id="KW-0472">Membrane</keyword>
<dbReference type="GO" id="GO:0030474">
    <property type="term" value="P:spindle pole body duplication"/>
    <property type="evidence" value="ECO:0007669"/>
    <property type="project" value="TreeGrafter"/>
</dbReference>
<comment type="caution">
    <text evidence="3">The sequence shown here is derived from an EMBL/GenBank/DDBJ whole genome shotgun (WGS) entry which is preliminary data.</text>
</comment>
<accession>A0A8H6G1C0</accession>
<feature type="region of interest" description="Disordered" evidence="1">
    <location>
        <begin position="1"/>
        <end position="31"/>
    </location>
</feature>
<reference evidence="3 4" key="1">
    <citation type="journal article" date="2020" name="Genomics">
        <title>Complete, high-quality genomes from long-read metagenomic sequencing of two wolf lichen thalli reveals enigmatic genome architecture.</title>
        <authorList>
            <person name="McKenzie S.K."/>
            <person name="Walston R.F."/>
            <person name="Allen J.L."/>
        </authorList>
    </citation>
    <scope>NUCLEOTIDE SEQUENCE [LARGE SCALE GENOMIC DNA]</scope>
    <source>
        <strain evidence="3">WasteWater2</strain>
    </source>
</reference>
<dbReference type="RefSeq" id="XP_037167890.1">
    <property type="nucleotide sequence ID" value="XM_037305025.1"/>
</dbReference>
<evidence type="ECO:0000256" key="2">
    <source>
        <dbReference type="SAM" id="Phobius"/>
    </source>
</evidence>
<dbReference type="OrthoDB" id="429932at2759"/>
<gene>
    <name evidence="3" type="ORF">HO173_003096</name>
</gene>
<dbReference type="GO" id="GO:0006606">
    <property type="term" value="P:protein import into nucleus"/>
    <property type="evidence" value="ECO:0007669"/>
    <property type="project" value="TreeGrafter"/>
</dbReference>
<organism evidence="3 4">
    <name type="scientific">Letharia columbiana</name>
    <dbReference type="NCBI Taxonomy" id="112416"/>
    <lineage>
        <taxon>Eukaryota</taxon>
        <taxon>Fungi</taxon>
        <taxon>Dikarya</taxon>
        <taxon>Ascomycota</taxon>
        <taxon>Pezizomycotina</taxon>
        <taxon>Lecanoromycetes</taxon>
        <taxon>OSLEUM clade</taxon>
        <taxon>Lecanoromycetidae</taxon>
        <taxon>Lecanorales</taxon>
        <taxon>Lecanorineae</taxon>
        <taxon>Parmeliaceae</taxon>
        <taxon>Letharia</taxon>
    </lineage>
</organism>
<dbReference type="InterPro" id="IPR012578">
    <property type="entry name" value="Nucl_pore_cmplx"/>
</dbReference>
<dbReference type="PANTHER" id="PTHR28003">
    <property type="entry name" value="NUCLEOPORIN POM34"/>
    <property type="match status" value="1"/>
</dbReference>
<dbReference type="EMBL" id="JACCJC010000008">
    <property type="protein sequence ID" value="KAF6238591.1"/>
    <property type="molecule type" value="Genomic_DNA"/>
</dbReference>
<feature type="compositionally biased region" description="Low complexity" evidence="1">
    <location>
        <begin position="159"/>
        <end position="174"/>
    </location>
</feature>
<dbReference type="Proteomes" id="UP000578531">
    <property type="component" value="Unassembled WGS sequence"/>
</dbReference>